<comment type="caution">
    <text evidence="1">The sequence shown here is derived from an EMBL/GenBank/DDBJ whole genome shotgun (WGS) entry which is preliminary data.</text>
</comment>
<evidence type="ECO:0000313" key="1">
    <source>
        <dbReference type="EMBL" id="SIS80094.1"/>
    </source>
</evidence>
<reference evidence="1 2" key="1">
    <citation type="submission" date="2017-01" db="EMBL/GenBank/DDBJ databases">
        <authorList>
            <person name="Varghese N."/>
            <person name="Submissions S."/>
        </authorList>
    </citation>
    <scope>NUCLEOTIDE SEQUENCE [LARGE SCALE GENOMIC DNA]</scope>
    <source>
        <strain evidence="1 2">DSM 2061</strain>
    </source>
</reference>
<name>A0ABY1KU74_9FLAO</name>
<dbReference type="EMBL" id="FTOB01000004">
    <property type="protein sequence ID" value="SIS80094.1"/>
    <property type="molecule type" value="Genomic_DNA"/>
</dbReference>
<sequence length="114" mass="13073">MTTIERVFEVAEHYNHAISAFEKKLGLSNMTLVAAKKNKASVKDTVLNKVFEVFPEVDPVWLLTGEGKMLRRNNKQDVPVIVDYTKEFDRIEKALARLVLDVGEILENQKKKKD</sequence>
<keyword evidence="2" id="KW-1185">Reference proteome</keyword>
<dbReference type="RefSeq" id="WP_076455607.1">
    <property type="nucleotide sequence ID" value="NZ_FTOB01000004.1"/>
</dbReference>
<dbReference type="Proteomes" id="UP000185728">
    <property type="component" value="Unassembled WGS sequence"/>
</dbReference>
<protein>
    <recommendedName>
        <fullName evidence="3">Bacteriophage CI repressor helix-turn-helix domain-containing protein</fullName>
    </recommendedName>
</protein>
<evidence type="ECO:0000313" key="2">
    <source>
        <dbReference type="Proteomes" id="UP000185728"/>
    </source>
</evidence>
<accession>A0ABY1KU74</accession>
<organism evidence="1 2">
    <name type="scientific">Zobellia uliginosa</name>
    <dbReference type="NCBI Taxonomy" id="143224"/>
    <lineage>
        <taxon>Bacteria</taxon>
        <taxon>Pseudomonadati</taxon>
        <taxon>Bacteroidota</taxon>
        <taxon>Flavobacteriia</taxon>
        <taxon>Flavobacteriales</taxon>
        <taxon>Flavobacteriaceae</taxon>
        <taxon>Zobellia</taxon>
    </lineage>
</organism>
<evidence type="ECO:0008006" key="3">
    <source>
        <dbReference type="Google" id="ProtNLM"/>
    </source>
</evidence>
<proteinExistence type="predicted"/>
<gene>
    <name evidence="1" type="ORF">SAMN05421766_1048</name>
</gene>